<name>A0ABP8D997_9ACTN</name>
<gene>
    <name evidence="1" type="ORF">GCM10022255_037690</name>
</gene>
<protein>
    <submittedName>
        <fullName evidence="1">SRPBCC family protein</fullName>
    </submittedName>
</protein>
<reference evidence="2" key="1">
    <citation type="journal article" date="2019" name="Int. J. Syst. Evol. Microbiol.">
        <title>The Global Catalogue of Microorganisms (GCM) 10K type strain sequencing project: providing services to taxonomists for standard genome sequencing and annotation.</title>
        <authorList>
            <consortium name="The Broad Institute Genomics Platform"/>
            <consortium name="The Broad Institute Genome Sequencing Center for Infectious Disease"/>
            <person name="Wu L."/>
            <person name="Ma J."/>
        </authorList>
    </citation>
    <scope>NUCLEOTIDE SEQUENCE [LARGE SCALE GENOMIC DNA]</scope>
    <source>
        <strain evidence="2">JCM 17441</strain>
    </source>
</reference>
<dbReference type="InterPro" id="IPR019587">
    <property type="entry name" value="Polyketide_cyclase/dehydratase"/>
</dbReference>
<keyword evidence="2" id="KW-1185">Reference proteome</keyword>
<sequence length="149" mass="16643">MAKRRRLVNTSPDRVFAVLADGWSYASWVVGASHIRDVDDGWPAVGTRLHHQVGPWPLHINDVTSVQAVDPGRMLELHARAWPLGEATVRLDLEPVDARTRVTLSYELTAGIGRFVPRRIQSALLGPRSAEMLSRLADIAVRRRVPTLR</sequence>
<dbReference type="RefSeq" id="WP_345128305.1">
    <property type="nucleotide sequence ID" value="NZ_BAABAT010000009.1"/>
</dbReference>
<dbReference type="Pfam" id="PF10604">
    <property type="entry name" value="Polyketide_cyc2"/>
    <property type="match status" value="1"/>
</dbReference>
<proteinExistence type="predicted"/>
<accession>A0ABP8D997</accession>
<comment type="caution">
    <text evidence="1">The sequence shown here is derived from an EMBL/GenBank/DDBJ whole genome shotgun (WGS) entry which is preliminary data.</text>
</comment>
<dbReference type="SUPFAM" id="SSF55961">
    <property type="entry name" value="Bet v1-like"/>
    <property type="match status" value="1"/>
</dbReference>
<dbReference type="EMBL" id="BAABAT010000009">
    <property type="protein sequence ID" value="GAA4250200.1"/>
    <property type="molecule type" value="Genomic_DNA"/>
</dbReference>
<dbReference type="Proteomes" id="UP001500620">
    <property type="component" value="Unassembled WGS sequence"/>
</dbReference>
<evidence type="ECO:0000313" key="2">
    <source>
        <dbReference type="Proteomes" id="UP001500620"/>
    </source>
</evidence>
<dbReference type="CDD" id="cd07812">
    <property type="entry name" value="SRPBCC"/>
    <property type="match status" value="1"/>
</dbReference>
<dbReference type="InterPro" id="IPR023393">
    <property type="entry name" value="START-like_dom_sf"/>
</dbReference>
<organism evidence="1 2">
    <name type="scientific">Dactylosporangium darangshiense</name>
    <dbReference type="NCBI Taxonomy" id="579108"/>
    <lineage>
        <taxon>Bacteria</taxon>
        <taxon>Bacillati</taxon>
        <taxon>Actinomycetota</taxon>
        <taxon>Actinomycetes</taxon>
        <taxon>Micromonosporales</taxon>
        <taxon>Micromonosporaceae</taxon>
        <taxon>Dactylosporangium</taxon>
    </lineage>
</organism>
<dbReference type="Gene3D" id="3.30.530.20">
    <property type="match status" value="1"/>
</dbReference>
<evidence type="ECO:0000313" key="1">
    <source>
        <dbReference type="EMBL" id="GAA4250200.1"/>
    </source>
</evidence>